<dbReference type="PIRSF" id="PIRSF000232">
    <property type="entry name" value="YdjA"/>
    <property type="match status" value="1"/>
</dbReference>
<gene>
    <name evidence="10" type="ORF">GCM10007879_29840</name>
</gene>
<dbReference type="Pfam" id="PF00881">
    <property type="entry name" value="Nitroreductase"/>
    <property type="match status" value="1"/>
</dbReference>
<dbReference type="PANTHER" id="PTHR43821">
    <property type="entry name" value="NAD(P)H NITROREDUCTASE YDJA-RELATED"/>
    <property type="match status" value="1"/>
</dbReference>
<keyword evidence="3 8" id="KW-0285">Flavoprotein</keyword>
<evidence type="ECO:0000256" key="1">
    <source>
        <dbReference type="ARBA" id="ARBA00001917"/>
    </source>
</evidence>
<comment type="caution">
    <text evidence="10">The sequence shown here is derived from an EMBL/GenBank/DDBJ whole genome shotgun (WGS) entry which is preliminary data.</text>
</comment>
<name>A0ABQ5UTX1_9HYPH</name>
<evidence type="ECO:0000313" key="11">
    <source>
        <dbReference type="Proteomes" id="UP001161405"/>
    </source>
</evidence>
<organism evidence="10 11">
    <name type="scientific">Maritalea porphyrae</name>
    <dbReference type="NCBI Taxonomy" id="880732"/>
    <lineage>
        <taxon>Bacteria</taxon>
        <taxon>Pseudomonadati</taxon>
        <taxon>Pseudomonadota</taxon>
        <taxon>Alphaproteobacteria</taxon>
        <taxon>Hyphomicrobiales</taxon>
        <taxon>Devosiaceae</taxon>
        <taxon>Maritalea</taxon>
    </lineage>
</organism>
<evidence type="ECO:0000256" key="8">
    <source>
        <dbReference type="PIRNR" id="PIRNR000232"/>
    </source>
</evidence>
<proteinExistence type="inferred from homology"/>
<dbReference type="InterPro" id="IPR029479">
    <property type="entry name" value="Nitroreductase"/>
</dbReference>
<dbReference type="EC" id="1.-.-.-" evidence="8"/>
<keyword evidence="7 8" id="KW-0520">NAD</keyword>
<dbReference type="RefSeq" id="WP_284365776.1">
    <property type="nucleotide sequence ID" value="NZ_BSNI01000002.1"/>
</dbReference>
<keyword evidence="6 8" id="KW-0560">Oxidoreductase</keyword>
<reference evidence="10" key="2">
    <citation type="submission" date="2023-01" db="EMBL/GenBank/DDBJ databases">
        <title>Draft genome sequence of Maritalea porphyrae strain NBRC 107169.</title>
        <authorList>
            <person name="Sun Q."/>
            <person name="Mori K."/>
        </authorList>
    </citation>
    <scope>NUCLEOTIDE SEQUENCE</scope>
    <source>
        <strain evidence="10">NBRC 107169</strain>
    </source>
</reference>
<sequence>MNREMGKNQQMIDYLKSRRSVTLPFLSEPGPNEQELQTLLEIGTRVPDHGKLAPWRLIVIAGDQRAIAGEKLAALAKKRDPDISDDLLDAEYNRFLPAPLTIGVISATQAHPKVPQIEQQLSAGCVCFNLVHGAHALGFAAQWVTRWYAFDAEAAVIFGAKEGEFFAGFVHIGTASITPQERPRPDIDAVVEYWCG</sequence>
<evidence type="ECO:0000256" key="2">
    <source>
        <dbReference type="ARBA" id="ARBA00007118"/>
    </source>
</evidence>
<evidence type="ECO:0000256" key="5">
    <source>
        <dbReference type="ARBA" id="ARBA00022857"/>
    </source>
</evidence>
<protein>
    <recommendedName>
        <fullName evidence="8">Putative NAD(P)H nitroreductase</fullName>
        <ecNumber evidence="8">1.-.-.-</ecNumber>
    </recommendedName>
</protein>
<dbReference type="Proteomes" id="UP001161405">
    <property type="component" value="Unassembled WGS sequence"/>
</dbReference>
<comment type="similarity">
    <text evidence="2 8">Belongs to the nitroreductase family.</text>
</comment>
<keyword evidence="5 8" id="KW-0521">NADP</keyword>
<evidence type="ECO:0000256" key="6">
    <source>
        <dbReference type="ARBA" id="ARBA00023002"/>
    </source>
</evidence>
<evidence type="ECO:0000259" key="9">
    <source>
        <dbReference type="Pfam" id="PF00881"/>
    </source>
</evidence>
<dbReference type="InterPro" id="IPR000415">
    <property type="entry name" value="Nitroreductase-like"/>
</dbReference>
<dbReference type="SUPFAM" id="SSF55469">
    <property type="entry name" value="FMN-dependent nitroreductase-like"/>
    <property type="match status" value="1"/>
</dbReference>
<feature type="domain" description="Nitroreductase" evidence="9">
    <location>
        <begin position="15"/>
        <end position="173"/>
    </location>
</feature>
<evidence type="ECO:0000256" key="4">
    <source>
        <dbReference type="ARBA" id="ARBA00022643"/>
    </source>
</evidence>
<dbReference type="EMBL" id="BSNI01000002">
    <property type="protein sequence ID" value="GLQ18735.1"/>
    <property type="molecule type" value="Genomic_DNA"/>
</dbReference>
<keyword evidence="11" id="KW-1185">Reference proteome</keyword>
<evidence type="ECO:0000256" key="3">
    <source>
        <dbReference type="ARBA" id="ARBA00022630"/>
    </source>
</evidence>
<evidence type="ECO:0000313" key="10">
    <source>
        <dbReference type="EMBL" id="GLQ18735.1"/>
    </source>
</evidence>
<dbReference type="InterPro" id="IPR026021">
    <property type="entry name" value="YdjA-like"/>
</dbReference>
<reference evidence="10" key="1">
    <citation type="journal article" date="2014" name="Int. J. Syst. Evol. Microbiol.">
        <title>Complete genome of a new Firmicutes species belonging to the dominant human colonic microbiota ('Ruminococcus bicirculans') reveals two chromosomes and a selective capacity to utilize plant glucans.</title>
        <authorList>
            <consortium name="NISC Comparative Sequencing Program"/>
            <person name="Wegmann U."/>
            <person name="Louis P."/>
            <person name="Goesmann A."/>
            <person name="Henrissat B."/>
            <person name="Duncan S.H."/>
            <person name="Flint H.J."/>
        </authorList>
    </citation>
    <scope>NUCLEOTIDE SEQUENCE</scope>
    <source>
        <strain evidence="10">NBRC 107169</strain>
    </source>
</reference>
<dbReference type="CDD" id="cd02135">
    <property type="entry name" value="YdjA-like"/>
    <property type="match status" value="1"/>
</dbReference>
<evidence type="ECO:0000256" key="7">
    <source>
        <dbReference type="ARBA" id="ARBA00023027"/>
    </source>
</evidence>
<comment type="cofactor">
    <cofactor evidence="1 8">
        <name>FMN</name>
        <dbReference type="ChEBI" id="CHEBI:58210"/>
    </cofactor>
</comment>
<accession>A0ABQ5UTX1</accession>
<dbReference type="InterPro" id="IPR052530">
    <property type="entry name" value="NAD(P)H_nitroreductase"/>
</dbReference>
<dbReference type="PANTHER" id="PTHR43821:SF1">
    <property type="entry name" value="NAD(P)H NITROREDUCTASE YDJA-RELATED"/>
    <property type="match status" value="1"/>
</dbReference>
<dbReference type="Gene3D" id="3.40.109.10">
    <property type="entry name" value="NADH Oxidase"/>
    <property type="match status" value="1"/>
</dbReference>
<keyword evidence="4 8" id="KW-0288">FMN</keyword>